<organism evidence="1 2">
    <name type="scientific">Dulcicalothrix desertica PCC 7102</name>
    <dbReference type="NCBI Taxonomy" id="232991"/>
    <lineage>
        <taxon>Bacteria</taxon>
        <taxon>Bacillati</taxon>
        <taxon>Cyanobacteriota</taxon>
        <taxon>Cyanophyceae</taxon>
        <taxon>Nostocales</taxon>
        <taxon>Calotrichaceae</taxon>
        <taxon>Dulcicalothrix</taxon>
    </lineage>
</organism>
<dbReference type="Proteomes" id="UP000271624">
    <property type="component" value="Unassembled WGS sequence"/>
</dbReference>
<evidence type="ECO:0000313" key="1">
    <source>
        <dbReference type="EMBL" id="RUT06079.1"/>
    </source>
</evidence>
<reference evidence="1" key="1">
    <citation type="submission" date="2018-12" db="EMBL/GenBank/DDBJ databases">
        <authorList>
            <person name="Will S."/>
            <person name="Neumann-Schaal M."/>
            <person name="Henke P."/>
        </authorList>
    </citation>
    <scope>NUCLEOTIDE SEQUENCE</scope>
    <source>
        <strain evidence="1">PCC 7102</strain>
    </source>
</reference>
<dbReference type="AlphaFoldDB" id="A0A433VJ24"/>
<gene>
    <name evidence="1" type="ORF">DSM106972_032850</name>
</gene>
<comment type="caution">
    <text evidence="1">The sequence shown here is derived from an EMBL/GenBank/DDBJ whole genome shotgun (WGS) entry which is preliminary data.</text>
</comment>
<dbReference type="EMBL" id="RSCL01000007">
    <property type="protein sequence ID" value="RUT06079.1"/>
    <property type="molecule type" value="Genomic_DNA"/>
</dbReference>
<dbReference type="InterPro" id="IPR039060">
    <property type="entry name" value="Antitox_HigA"/>
</dbReference>
<dbReference type="GO" id="GO:0006355">
    <property type="term" value="P:regulation of DNA-templated transcription"/>
    <property type="evidence" value="ECO:0007669"/>
    <property type="project" value="InterPro"/>
</dbReference>
<dbReference type="PANTHER" id="PTHR40455">
    <property type="entry name" value="ANTITOXIN HIGA"/>
    <property type="match status" value="1"/>
</dbReference>
<name>A0A433VJ24_9CYAN</name>
<reference evidence="1" key="2">
    <citation type="journal article" date="2019" name="Genome Biol. Evol.">
        <title>Day and night: Metabolic profiles and evolutionary relationships of six axenic non-marine cyanobacteria.</title>
        <authorList>
            <person name="Will S.E."/>
            <person name="Henke P."/>
            <person name="Boedeker C."/>
            <person name="Huang S."/>
            <person name="Brinkmann H."/>
            <person name="Rohde M."/>
            <person name="Jarek M."/>
            <person name="Friedl T."/>
            <person name="Seufert S."/>
            <person name="Schumacher M."/>
            <person name="Overmann J."/>
            <person name="Neumann-Schaal M."/>
            <person name="Petersen J."/>
        </authorList>
    </citation>
    <scope>NUCLEOTIDE SEQUENCE [LARGE SCALE GENOMIC DNA]</scope>
    <source>
        <strain evidence="1">PCC 7102</strain>
    </source>
</reference>
<dbReference type="RefSeq" id="WP_127081758.1">
    <property type="nucleotide sequence ID" value="NZ_RSCL01000007.1"/>
</dbReference>
<protein>
    <submittedName>
        <fullName evidence="1">Transcriptional regulator</fullName>
    </submittedName>
</protein>
<dbReference type="GO" id="GO:0001046">
    <property type="term" value="F:core promoter sequence-specific DNA binding"/>
    <property type="evidence" value="ECO:0007669"/>
    <property type="project" value="TreeGrafter"/>
</dbReference>
<dbReference type="InterPro" id="IPR010982">
    <property type="entry name" value="Lambda_DNA-bd_dom_sf"/>
</dbReference>
<keyword evidence="2" id="KW-1185">Reference proteome</keyword>
<accession>A0A433VJ24</accession>
<evidence type="ECO:0000313" key="2">
    <source>
        <dbReference type="Proteomes" id="UP000271624"/>
    </source>
</evidence>
<dbReference type="PANTHER" id="PTHR40455:SF1">
    <property type="entry name" value="ANTITOXIN HIGA"/>
    <property type="match status" value="1"/>
</dbReference>
<dbReference type="Gene3D" id="1.10.260.40">
    <property type="entry name" value="lambda repressor-like DNA-binding domains"/>
    <property type="match status" value="1"/>
</dbReference>
<dbReference type="OrthoDB" id="426919at2"/>
<proteinExistence type="predicted"/>
<sequence length="134" mass="15186">MTLTFNHEVYANLLTSALPQAIKTTSEYERALSIIEDLMYKKSLTPEEDQIYDLFIVLIEKFEAENYPLQNLSTPHSRLLHLMEANNLKQTDLLDVFGSSGIASEVINGKREISKTHAKKLGERFNIPASVFLA</sequence>